<dbReference type="PANTHER" id="PTHR21364:SF2">
    <property type="entry name" value="GENERAL ODORANT-BINDING PROTEIN 19A"/>
    <property type="match status" value="1"/>
</dbReference>
<dbReference type="Proteomes" id="UP000829291">
    <property type="component" value="Chromosome 4"/>
</dbReference>
<proteinExistence type="predicted"/>
<keyword evidence="1" id="KW-0732">Signal</keyword>
<evidence type="ECO:0000313" key="2">
    <source>
        <dbReference type="Proteomes" id="UP000829291"/>
    </source>
</evidence>
<dbReference type="InterPro" id="IPR036728">
    <property type="entry name" value="PBP_GOBP_sf"/>
</dbReference>
<reference evidence="3" key="1">
    <citation type="submission" date="2025-08" db="UniProtKB">
        <authorList>
            <consortium name="RefSeq"/>
        </authorList>
    </citation>
    <scope>IDENTIFICATION</scope>
    <source>
        <tissue evidence="3">Thorax and Abdomen</tissue>
    </source>
</reference>
<name>A0ABM3G0Z6_NEOLC</name>
<accession>A0ABM3G0Z6</accession>
<feature type="signal peptide" evidence="1">
    <location>
        <begin position="1"/>
        <end position="20"/>
    </location>
</feature>
<dbReference type="GeneID" id="107219570"/>
<dbReference type="PANTHER" id="PTHR21364">
    <property type="entry name" value="GENERAL ODORANT-BINDING PROTEIN 19A"/>
    <property type="match status" value="1"/>
</dbReference>
<dbReference type="RefSeq" id="XP_046593934.1">
    <property type="nucleotide sequence ID" value="XM_046737978.1"/>
</dbReference>
<evidence type="ECO:0000313" key="3">
    <source>
        <dbReference type="RefSeq" id="XP_046593934.1"/>
    </source>
</evidence>
<dbReference type="Pfam" id="PF01395">
    <property type="entry name" value="PBP_GOBP"/>
    <property type="match status" value="2"/>
</dbReference>
<dbReference type="CDD" id="cd23992">
    <property type="entry name" value="PBP_GOBP"/>
    <property type="match status" value="2"/>
</dbReference>
<keyword evidence="2" id="KW-1185">Reference proteome</keyword>
<feature type="chain" id="PRO_5045749655" evidence="1">
    <location>
        <begin position="21"/>
        <end position="285"/>
    </location>
</feature>
<organism evidence="2 3">
    <name type="scientific">Neodiprion lecontei</name>
    <name type="common">Redheaded pine sawfly</name>
    <dbReference type="NCBI Taxonomy" id="441921"/>
    <lineage>
        <taxon>Eukaryota</taxon>
        <taxon>Metazoa</taxon>
        <taxon>Ecdysozoa</taxon>
        <taxon>Arthropoda</taxon>
        <taxon>Hexapoda</taxon>
        <taxon>Insecta</taxon>
        <taxon>Pterygota</taxon>
        <taxon>Neoptera</taxon>
        <taxon>Endopterygota</taxon>
        <taxon>Hymenoptera</taxon>
        <taxon>Tenthredinoidea</taxon>
        <taxon>Diprionidae</taxon>
        <taxon>Diprioninae</taxon>
        <taxon>Neodiprion</taxon>
    </lineage>
</organism>
<dbReference type="Gene3D" id="1.10.238.20">
    <property type="entry name" value="Pheromone/general odorant binding protein domain"/>
    <property type="match status" value="2"/>
</dbReference>
<evidence type="ECO:0000256" key="1">
    <source>
        <dbReference type="SAM" id="SignalP"/>
    </source>
</evidence>
<dbReference type="SMART" id="SM00708">
    <property type="entry name" value="PhBP"/>
    <property type="match status" value="2"/>
</dbReference>
<sequence length="285" mass="31453">MSKLSYGLVIMIFFVAKSMADDGMAEMVQMLHDTCVAETGVAEDLIVQARTGNFPDDPKLKCYMLCLLEQISGIDDGNIDVETIVAVLPEHVVGDAEPVVRSCGTVKGSDDCDTAFQTNKCWYNGLPDSSYLITESEIIIVNIVWYRNGDKMSTLIYGLVIAIFLFGKSMAMSDEMQEMAQMLHNTCVAETGVAEDLIIKCRSGDFTDDPKLKCYMLCLLNQISAFDDGEIDVDTLVAMLPEEILGKAEPVLRSCGTIKGTDDCDSVYQTNKCYYDKSPLQMCTF</sequence>
<protein>
    <submittedName>
        <fullName evidence="3">Uncharacterized protein LOC107219570</fullName>
    </submittedName>
</protein>
<dbReference type="InterPro" id="IPR006170">
    <property type="entry name" value="PBP/GOBP"/>
</dbReference>
<dbReference type="SUPFAM" id="SSF47565">
    <property type="entry name" value="Insect pheromone/odorant-binding proteins"/>
    <property type="match status" value="2"/>
</dbReference>
<gene>
    <name evidence="3" type="primary">LOC107219570</name>
</gene>